<evidence type="ECO:0000313" key="2">
    <source>
        <dbReference type="EMBL" id="ABD41255.1"/>
    </source>
</evidence>
<organism evidence="2 3">
    <name type="scientific">Methanospirillum hungatei JF-1 (strain ATCC 27890 / DSM 864 / NBRC 100397 / JF-1)</name>
    <dbReference type="NCBI Taxonomy" id="323259"/>
    <lineage>
        <taxon>Archaea</taxon>
        <taxon>Methanobacteriati</taxon>
        <taxon>Methanobacteriota</taxon>
        <taxon>Stenosarchaea group</taxon>
        <taxon>Methanomicrobia</taxon>
        <taxon>Methanomicrobiales</taxon>
        <taxon>Methanospirillaceae</taxon>
        <taxon>Methanospirillum</taxon>
    </lineage>
</organism>
<dbReference type="GeneID" id="3923015"/>
<gene>
    <name evidence="2" type="ordered locus">Mhun_1523</name>
</gene>
<dbReference type="OrthoDB" id="134456at2157"/>
<dbReference type="InParanoid" id="Q2FP00"/>
<dbReference type="AlphaFoldDB" id="Q2FP00"/>
<dbReference type="eggNOG" id="arCOG03473">
    <property type="taxonomic scope" value="Archaea"/>
</dbReference>
<dbReference type="InterPro" id="IPR002559">
    <property type="entry name" value="Transposase_11"/>
</dbReference>
<dbReference type="NCBIfam" id="NF033559">
    <property type="entry name" value="transpos_IS1634"/>
    <property type="match status" value="1"/>
</dbReference>
<dbReference type="GO" id="GO:0004803">
    <property type="term" value="F:transposase activity"/>
    <property type="evidence" value="ECO:0007669"/>
    <property type="project" value="InterPro"/>
</dbReference>
<dbReference type="PANTHER" id="PTHR34614:SF2">
    <property type="entry name" value="TRANSPOSASE IS4-LIKE DOMAIN-CONTAINING PROTEIN"/>
    <property type="match status" value="1"/>
</dbReference>
<dbReference type="InterPro" id="IPR012337">
    <property type="entry name" value="RNaseH-like_sf"/>
</dbReference>
<evidence type="ECO:0000259" key="1">
    <source>
        <dbReference type="Pfam" id="PF01609"/>
    </source>
</evidence>
<dbReference type="PANTHER" id="PTHR34614">
    <property type="match status" value="1"/>
</dbReference>
<dbReference type="GO" id="GO:0006313">
    <property type="term" value="P:DNA transposition"/>
    <property type="evidence" value="ECO:0007669"/>
    <property type="project" value="InterPro"/>
</dbReference>
<sequence>MATIVYQTDKRSGITYAYQSISFWDKEKKQSRARRTLIGRYDNETGKIVPTDGRNKKKAKEKEAETRGKTVINSAHRSFYGATYLLDAIGEKLGITQDLKQCFPDEYKQILSLAYYLILEDSTPLYRFEKWGSLHKHPYGNNITSQRSSELFASINEESKQRFFTLQGKRRIEQEFWAYDTTTLSSYSDILRQVQYGHNKEHDKLPQLKLALVFGKDSNLPFYYRKLAGNIPDSKTIRRFLEELDILGYSKVKLIMDRGFFSEYNINSLFQNHIKFLMSAKMSLNFIQNELDEVYDTFRDFEHYNENYAIYYRTVRTNWNYTQNRPYKGDKLKESRRIYIHFYYNIDQAADDEKDFDRRLIALKQELESGERIPQHEKLYQQYFTYKTTPKRGTHVTVIEENVNAAKRNYGFFALITNEKMDAITALELYRNKDVVEKAFGNLKERLNMRRNLVSSEQSLDGKLFIQFVALIYLSYIKKQMQEKALFKSYTIPGLLDKLDVIECFEQPGRSLKVGEIVEKQEQLYYDLGVAPPASL</sequence>
<dbReference type="KEGG" id="mhu:Mhun_1523"/>
<dbReference type="EnsemblBacteria" id="ABD41255">
    <property type="protein sequence ID" value="ABD41255"/>
    <property type="gene ID" value="Mhun_1523"/>
</dbReference>
<dbReference type="STRING" id="323259.Mhun_1523"/>
<protein>
    <submittedName>
        <fullName evidence="2">Transposase, IS4 family</fullName>
    </submittedName>
</protein>
<accession>Q2FP00</accession>
<feature type="domain" description="Transposase IS4-like" evidence="1">
    <location>
        <begin position="192"/>
        <end position="471"/>
    </location>
</feature>
<dbReference type="GO" id="GO:0003677">
    <property type="term" value="F:DNA binding"/>
    <property type="evidence" value="ECO:0007669"/>
    <property type="project" value="InterPro"/>
</dbReference>
<name>Q2FP00_METHJ</name>
<dbReference type="HOGENOM" id="CLU_031289_3_0_2"/>
<reference evidence="3" key="1">
    <citation type="journal article" date="2016" name="Stand. Genomic Sci.">
        <title>Complete genome sequence of Methanospirillum hungatei type strain JF1.</title>
        <authorList>
            <person name="Gunsalus R.P."/>
            <person name="Cook L.E."/>
            <person name="Crable B."/>
            <person name="Rohlin L."/>
            <person name="McDonald E."/>
            <person name="Mouttaki H."/>
            <person name="Sieber J.R."/>
            <person name="Poweleit N."/>
            <person name="Zhou H."/>
            <person name="Lapidus A.L."/>
            <person name="Daligault H.E."/>
            <person name="Land M."/>
            <person name="Gilna P."/>
            <person name="Ivanova N."/>
            <person name="Kyrpides N."/>
            <person name="Culley D.E."/>
            <person name="McInerney M.J."/>
        </authorList>
    </citation>
    <scope>NUCLEOTIDE SEQUENCE [LARGE SCALE GENOMIC DNA]</scope>
    <source>
        <strain evidence="3">ATCC 27890 / DSM 864 / NBRC 100397 / JF-1</strain>
    </source>
</reference>
<proteinExistence type="predicted"/>
<dbReference type="InterPro" id="IPR047654">
    <property type="entry name" value="IS1634_transpos"/>
</dbReference>
<keyword evidence="3" id="KW-1185">Reference proteome</keyword>
<dbReference type="Pfam" id="PF01609">
    <property type="entry name" value="DDE_Tnp_1"/>
    <property type="match status" value="1"/>
</dbReference>
<dbReference type="RefSeq" id="WP_011448522.1">
    <property type="nucleotide sequence ID" value="NC_007796.1"/>
</dbReference>
<dbReference type="EMBL" id="CP000254">
    <property type="protein sequence ID" value="ABD41255.1"/>
    <property type="molecule type" value="Genomic_DNA"/>
</dbReference>
<evidence type="ECO:0000313" key="3">
    <source>
        <dbReference type="Proteomes" id="UP000001941"/>
    </source>
</evidence>
<dbReference type="SUPFAM" id="SSF53098">
    <property type="entry name" value="Ribonuclease H-like"/>
    <property type="match status" value="1"/>
</dbReference>
<dbReference type="Proteomes" id="UP000001941">
    <property type="component" value="Chromosome"/>
</dbReference>